<dbReference type="GeneID" id="63682858"/>
<dbReference type="InterPro" id="IPR016181">
    <property type="entry name" value="Acyl_CoA_acyltransferase"/>
</dbReference>
<dbReference type="Gene3D" id="3.40.630.30">
    <property type="match status" value="1"/>
</dbReference>
<organism evidence="1 2">
    <name type="scientific">Dacryopinax primogenitus (strain DJM 731)</name>
    <name type="common">Brown rot fungus</name>
    <dbReference type="NCBI Taxonomy" id="1858805"/>
    <lineage>
        <taxon>Eukaryota</taxon>
        <taxon>Fungi</taxon>
        <taxon>Dikarya</taxon>
        <taxon>Basidiomycota</taxon>
        <taxon>Agaricomycotina</taxon>
        <taxon>Dacrymycetes</taxon>
        <taxon>Dacrymycetales</taxon>
        <taxon>Dacrymycetaceae</taxon>
        <taxon>Dacryopinax</taxon>
    </lineage>
</organism>
<dbReference type="AlphaFoldDB" id="M5GGB0"/>
<accession>M5GGB0</accession>
<name>M5GGB0_DACPD</name>
<evidence type="ECO:0000313" key="2">
    <source>
        <dbReference type="Proteomes" id="UP000030653"/>
    </source>
</evidence>
<proteinExistence type="predicted"/>
<dbReference type="RefSeq" id="XP_040632067.1">
    <property type="nucleotide sequence ID" value="XM_040767796.1"/>
</dbReference>
<keyword evidence="2" id="KW-1185">Reference proteome</keyword>
<sequence>MYLAAPPEQTVLAVVGGADKVTRERVDALNLCLIRGALFESEGELWVAESERPDTEGGGEIIGMALWFRPGTPFMGSGRQRRAVRWEDFGLLLDKEQEHWYFSYYSPRIGQMWARSLAETGHTVKDSYYLRCLYVRPDWHNHGVAGKLTSPVLLRALRQGKRLLGTATRAENVEKYLHVGCKLLGSEEFVPRPETGIQPWTLYALEFLSQSSENSHWKEMREELVGRPLAKL</sequence>
<dbReference type="EMBL" id="JH795856">
    <property type="protein sequence ID" value="EJU05173.1"/>
    <property type="molecule type" value="Genomic_DNA"/>
</dbReference>
<dbReference type="OrthoDB" id="4738875at2759"/>
<protein>
    <submittedName>
        <fullName evidence="1">Uncharacterized protein</fullName>
    </submittedName>
</protein>
<dbReference type="SUPFAM" id="SSF55729">
    <property type="entry name" value="Acyl-CoA N-acyltransferases (Nat)"/>
    <property type="match status" value="1"/>
</dbReference>
<reference evidence="1 2" key="1">
    <citation type="journal article" date="2012" name="Science">
        <title>The Paleozoic origin of enzymatic lignin decomposition reconstructed from 31 fungal genomes.</title>
        <authorList>
            <person name="Floudas D."/>
            <person name="Binder M."/>
            <person name="Riley R."/>
            <person name="Barry K."/>
            <person name="Blanchette R.A."/>
            <person name="Henrissat B."/>
            <person name="Martinez A.T."/>
            <person name="Otillar R."/>
            <person name="Spatafora J.W."/>
            <person name="Yadav J.S."/>
            <person name="Aerts A."/>
            <person name="Benoit I."/>
            <person name="Boyd A."/>
            <person name="Carlson A."/>
            <person name="Copeland A."/>
            <person name="Coutinho P.M."/>
            <person name="de Vries R.P."/>
            <person name="Ferreira P."/>
            <person name="Findley K."/>
            <person name="Foster B."/>
            <person name="Gaskell J."/>
            <person name="Glotzer D."/>
            <person name="Gorecki P."/>
            <person name="Heitman J."/>
            <person name="Hesse C."/>
            <person name="Hori C."/>
            <person name="Igarashi K."/>
            <person name="Jurgens J.A."/>
            <person name="Kallen N."/>
            <person name="Kersten P."/>
            <person name="Kohler A."/>
            <person name="Kuees U."/>
            <person name="Kumar T.K.A."/>
            <person name="Kuo A."/>
            <person name="LaButti K."/>
            <person name="Larrondo L.F."/>
            <person name="Lindquist E."/>
            <person name="Ling A."/>
            <person name="Lombard V."/>
            <person name="Lucas S."/>
            <person name="Lundell T."/>
            <person name="Martin R."/>
            <person name="McLaughlin D.J."/>
            <person name="Morgenstern I."/>
            <person name="Morin E."/>
            <person name="Murat C."/>
            <person name="Nagy L.G."/>
            <person name="Nolan M."/>
            <person name="Ohm R.A."/>
            <person name="Patyshakuliyeva A."/>
            <person name="Rokas A."/>
            <person name="Ruiz-Duenas F.J."/>
            <person name="Sabat G."/>
            <person name="Salamov A."/>
            <person name="Samejima M."/>
            <person name="Schmutz J."/>
            <person name="Slot J.C."/>
            <person name="St John F."/>
            <person name="Stenlid J."/>
            <person name="Sun H."/>
            <person name="Sun S."/>
            <person name="Syed K."/>
            <person name="Tsang A."/>
            <person name="Wiebenga A."/>
            <person name="Young D."/>
            <person name="Pisabarro A."/>
            <person name="Eastwood D.C."/>
            <person name="Martin F."/>
            <person name="Cullen D."/>
            <person name="Grigoriev I.V."/>
            <person name="Hibbett D.S."/>
        </authorList>
    </citation>
    <scope>NUCLEOTIDE SEQUENCE [LARGE SCALE GENOMIC DNA]</scope>
    <source>
        <strain evidence="1 2">DJM-731 SS1</strain>
    </source>
</reference>
<dbReference type="HOGENOM" id="CLU_1194846_0_0_1"/>
<dbReference type="Proteomes" id="UP000030653">
    <property type="component" value="Unassembled WGS sequence"/>
</dbReference>
<gene>
    <name evidence="1" type="ORF">DACRYDRAFT_103668</name>
</gene>
<evidence type="ECO:0000313" key="1">
    <source>
        <dbReference type="EMBL" id="EJU05173.1"/>
    </source>
</evidence>